<name>A0A0W0UZN3_9GAMM</name>
<dbReference type="PANTHER" id="PTHR30327:SF1">
    <property type="entry name" value="UPF0301 PROTEIN YQGE"/>
    <property type="match status" value="1"/>
</dbReference>
<dbReference type="SUPFAM" id="SSF143456">
    <property type="entry name" value="VC0467-like"/>
    <property type="match status" value="1"/>
</dbReference>
<accession>A0A0W0UZN3</accession>
<protein>
    <recommendedName>
        <fullName evidence="2">UPF0301 protein A8135_12345</fullName>
    </recommendedName>
</protein>
<comment type="similarity">
    <text evidence="1 2">Belongs to the UPF0301 (AlgH) family.</text>
</comment>
<evidence type="ECO:0000256" key="2">
    <source>
        <dbReference type="HAMAP-Rule" id="MF_00758"/>
    </source>
</evidence>
<dbReference type="OrthoDB" id="9807486at2"/>
<dbReference type="RefSeq" id="WP_058448184.1">
    <property type="nucleotide sequence ID" value="NZ_CAAAJF010000003.1"/>
</dbReference>
<reference evidence="4 6" key="2">
    <citation type="submission" date="2016-05" db="EMBL/GenBank/DDBJ databases">
        <authorList>
            <person name="Prochazka B."/>
            <person name="Indra A."/>
            <person name="Hasenberger P."/>
            <person name="Blaschitz M."/>
            <person name="Wagner L."/>
            <person name="Wewalka G."/>
            <person name="Sorschag S."/>
            <person name="Schmid D."/>
            <person name="Ruppitsch W."/>
        </authorList>
    </citation>
    <scope>NUCLEOTIDE SEQUENCE [LARGE SCALE GENOMIC DNA]</scope>
    <source>
        <strain evidence="4 6">974010_12</strain>
    </source>
</reference>
<evidence type="ECO:0000313" key="5">
    <source>
        <dbReference type="Proteomes" id="UP000054715"/>
    </source>
</evidence>
<reference evidence="3 5" key="1">
    <citation type="submission" date="2015-11" db="EMBL/GenBank/DDBJ databases">
        <title>Genomic analysis of 38 Legionella species identifies large and diverse effector repertoires.</title>
        <authorList>
            <person name="Burstein D."/>
            <person name="Amaro F."/>
            <person name="Zusman T."/>
            <person name="Lifshitz Z."/>
            <person name="Cohen O."/>
            <person name="Gilbert J.A."/>
            <person name="Pupko T."/>
            <person name="Shuman H.A."/>
            <person name="Segal G."/>
        </authorList>
    </citation>
    <scope>NUCLEOTIDE SEQUENCE [LARGE SCALE GENOMIC DNA]</scope>
    <source>
        <strain evidence="3 5">JA-26-G1-E2</strain>
    </source>
</reference>
<evidence type="ECO:0000256" key="1">
    <source>
        <dbReference type="ARBA" id="ARBA00009600"/>
    </source>
</evidence>
<dbReference type="AlphaFoldDB" id="A0A0W0UZN3"/>
<keyword evidence="6" id="KW-1185">Reference proteome</keyword>
<dbReference type="Pfam" id="PF02622">
    <property type="entry name" value="DUF179"/>
    <property type="match status" value="1"/>
</dbReference>
<dbReference type="Proteomes" id="UP000054715">
    <property type="component" value="Unassembled WGS sequence"/>
</dbReference>
<proteinExistence type="inferred from homology"/>
<organism evidence="3 5">
    <name type="scientific">Legionella jamestowniensis</name>
    <dbReference type="NCBI Taxonomy" id="455"/>
    <lineage>
        <taxon>Bacteria</taxon>
        <taxon>Pseudomonadati</taxon>
        <taxon>Pseudomonadota</taxon>
        <taxon>Gammaproteobacteria</taxon>
        <taxon>Legionellales</taxon>
        <taxon>Legionellaceae</taxon>
        <taxon>Legionella</taxon>
    </lineage>
</organism>
<evidence type="ECO:0000313" key="6">
    <source>
        <dbReference type="Proteomes" id="UP000093336"/>
    </source>
</evidence>
<comment type="caution">
    <text evidence="3">The sequence shown here is derived from an EMBL/GenBank/DDBJ whole genome shotgun (WGS) entry which is preliminary data.</text>
</comment>
<dbReference type="Gene3D" id="3.40.1740.10">
    <property type="entry name" value="VC0467-like"/>
    <property type="match status" value="1"/>
</dbReference>
<dbReference type="NCBIfam" id="NF001266">
    <property type="entry name" value="PRK00228.1-1"/>
    <property type="match status" value="1"/>
</dbReference>
<dbReference type="EMBL" id="LYOZ01000016">
    <property type="protein sequence ID" value="OCH98338.1"/>
    <property type="molecule type" value="Genomic_DNA"/>
</dbReference>
<dbReference type="Proteomes" id="UP000093336">
    <property type="component" value="Unassembled WGS sequence"/>
</dbReference>
<dbReference type="PATRIC" id="fig|455.5.peg.104"/>
<dbReference type="EMBL" id="LNYG01000001">
    <property type="protein sequence ID" value="KTD13311.1"/>
    <property type="molecule type" value="Genomic_DNA"/>
</dbReference>
<gene>
    <name evidence="4" type="ORF">A8135_12345</name>
    <name evidence="3" type="ORF">Ljam_0101</name>
</gene>
<dbReference type="PANTHER" id="PTHR30327">
    <property type="entry name" value="UNCHARACTERIZED PROTEIN YQGE"/>
    <property type="match status" value="1"/>
</dbReference>
<dbReference type="GO" id="GO:0005829">
    <property type="term" value="C:cytosol"/>
    <property type="evidence" value="ECO:0007669"/>
    <property type="project" value="TreeGrafter"/>
</dbReference>
<dbReference type="InterPro" id="IPR003774">
    <property type="entry name" value="AlgH-like"/>
</dbReference>
<evidence type="ECO:0000313" key="4">
    <source>
        <dbReference type="EMBL" id="OCH98338.1"/>
    </source>
</evidence>
<sequence length="187" mass="20901">MKITSSLANHLLIAMPSLTDPNFDHAVIYICEHHVQGTVGLIINRPMQYPLSLVFEQMQIEPSKVESNQKPLLFGGPIQPERGFVIHRPIGGWRSSLSLRDDVTVTTSNDIIRAIAEDKGPKDALVTLGYSGWGENQLEEEVLNNTWLVCPFTPELMYEVPFSERWEYAGSLIGVKMNQLTSIVGHA</sequence>
<evidence type="ECO:0000313" key="3">
    <source>
        <dbReference type="EMBL" id="KTD13311.1"/>
    </source>
</evidence>
<dbReference type="HAMAP" id="MF_00758">
    <property type="entry name" value="UPF0301"/>
    <property type="match status" value="1"/>
</dbReference>
<dbReference type="STRING" id="455.Ljam_0101"/>